<keyword evidence="3" id="KW-1185">Reference proteome</keyword>
<dbReference type="EMBL" id="JAODYH010000012">
    <property type="protein sequence ID" value="MCT9812829.1"/>
    <property type="molecule type" value="Genomic_DNA"/>
</dbReference>
<dbReference type="Proteomes" id="UP001525968">
    <property type="component" value="Unassembled WGS sequence"/>
</dbReference>
<dbReference type="InterPro" id="IPR029069">
    <property type="entry name" value="HotDog_dom_sf"/>
</dbReference>
<dbReference type="Gene3D" id="3.10.129.10">
    <property type="entry name" value="Hotdog Thioesterase"/>
    <property type="match status" value="1"/>
</dbReference>
<protein>
    <submittedName>
        <fullName evidence="2">MaoC family dehydratase</fullName>
    </submittedName>
</protein>
<dbReference type="RefSeq" id="WP_261502069.1">
    <property type="nucleotide sequence ID" value="NZ_JAODYH010000012.1"/>
</dbReference>
<gene>
    <name evidence="2" type="ORF">N0K08_19540</name>
</gene>
<dbReference type="InterPro" id="IPR002539">
    <property type="entry name" value="MaoC-like_dom"/>
</dbReference>
<dbReference type="PANTHER" id="PTHR43437:SF3">
    <property type="entry name" value="HYDROXYACYL-THIOESTER DEHYDRATASE TYPE 2, MITOCHONDRIAL"/>
    <property type="match status" value="1"/>
</dbReference>
<evidence type="ECO:0000259" key="1">
    <source>
        <dbReference type="Pfam" id="PF01575"/>
    </source>
</evidence>
<reference evidence="2 3" key="1">
    <citation type="submission" date="2022-09" db="EMBL/GenBank/DDBJ databases">
        <title>Draft genome of isolate Be4.</title>
        <authorList>
            <person name="Sanchez-Castro I."/>
            <person name="Martinez-Rodriguez P."/>
            <person name="Descostes M."/>
            <person name="Merroun M."/>
        </authorList>
    </citation>
    <scope>NUCLEOTIDE SEQUENCE [LARGE SCALE GENOMIC DNA]</scope>
    <source>
        <strain evidence="2 3">Be4</strain>
    </source>
</reference>
<sequence>MDQQPTLDRALQTCSLVVTPESIQTYAELTNDFNPLHVDAEFAAKTAMGRQIAHGTMSLCLIFQCVQRNFGGQALADVELDVRFVKPVFIGDTVIAGGEASREGPGQWNVWVRGADGADRIVGSARIGACALTQHGKA</sequence>
<name>A0ABT2PQT3_9BURK</name>
<dbReference type="PANTHER" id="PTHR43437">
    <property type="entry name" value="HYDROXYACYL-THIOESTER DEHYDRATASE TYPE 2, MITOCHONDRIAL-RELATED"/>
    <property type="match status" value="1"/>
</dbReference>
<evidence type="ECO:0000313" key="3">
    <source>
        <dbReference type="Proteomes" id="UP001525968"/>
    </source>
</evidence>
<dbReference type="InterPro" id="IPR050965">
    <property type="entry name" value="UPF0336/Enoyl-CoA_hydratase"/>
</dbReference>
<organism evidence="2 3">
    <name type="scientific">Acidovorax bellezanensis</name>
    <dbReference type="NCBI Taxonomy" id="2976702"/>
    <lineage>
        <taxon>Bacteria</taxon>
        <taxon>Pseudomonadati</taxon>
        <taxon>Pseudomonadota</taxon>
        <taxon>Betaproteobacteria</taxon>
        <taxon>Burkholderiales</taxon>
        <taxon>Comamonadaceae</taxon>
        <taxon>Acidovorax</taxon>
    </lineage>
</organism>
<comment type="caution">
    <text evidence="2">The sequence shown here is derived from an EMBL/GenBank/DDBJ whole genome shotgun (WGS) entry which is preliminary data.</text>
</comment>
<dbReference type="Pfam" id="PF01575">
    <property type="entry name" value="MaoC_dehydratas"/>
    <property type="match status" value="1"/>
</dbReference>
<proteinExistence type="predicted"/>
<accession>A0ABT2PQT3</accession>
<feature type="domain" description="MaoC-like" evidence="1">
    <location>
        <begin position="6"/>
        <end position="96"/>
    </location>
</feature>
<dbReference type="CDD" id="cd03441">
    <property type="entry name" value="R_hydratase_like"/>
    <property type="match status" value="1"/>
</dbReference>
<dbReference type="SUPFAM" id="SSF54637">
    <property type="entry name" value="Thioesterase/thiol ester dehydrase-isomerase"/>
    <property type="match status" value="1"/>
</dbReference>
<evidence type="ECO:0000313" key="2">
    <source>
        <dbReference type="EMBL" id="MCT9812829.1"/>
    </source>
</evidence>